<comment type="caution">
    <text evidence="1">The sequence shown here is derived from an EMBL/GenBank/DDBJ whole genome shotgun (WGS) entry which is preliminary data.</text>
</comment>
<dbReference type="Pfam" id="PF07308">
    <property type="entry name" value="DUF1456"/>
    <property type="match status" value="2"/>
</dbReference>
<proteinExistence type="predicted"/>
<accession>A0ABQ0A5A0</accession>
<gene>
    <name evidence="1" type="ORF">NBRC116591_06320</name>
</gene>
<evidence type="ECO:0000313" key="1">
    <source>
        <dbReference type="EMBL" id="GAA6166822.1"/>
    </source>
</evidence>
<dbReference type="PANTHER" id="PTHR37805:SF1">
    <property type="entry name" value="CYTOPLASMIC PROTEIN"/>
    <property type="match status" value="1"/>
</dbReference>
<name>A0ABQ0A5A0_9GAMM</name>
<dbReference type="InterPro" id="IPR009921">
    <property type="entry name" value="YehS-like"/>
</dbReference>
<dbReference type="PANTHER" id="PTHR37805">
    <property type="entry name" value="CYTOPLASMIC PROTEIN-RELATED"/>
    <property type="match status" value="1"/>
</dbReference>
<dbReference type="Proteomes" id="UP001465153">
    <property type="component" value="Unassembled WGS sequence"/>
</dbReference>
<evidence type="ECO:0000313" key="2">
    <source>
        <dbReference type="Proteomes" id="UP001465153"/>
    </source>
</evidence>
<sequence length="144" mass="16775">MRYIFDYSDQVMLSIFQQGGYESNQSELLTWLKREEEPGFVACKDIELARFLNGLIINNRGAKDGVIPEPETVLNNNIILRKLKIALDLQADDLLAILKLVSVEPSKHELSALFRRADHKNYRQCQDQLFRQFLNGMEKRYRQG</sequence>
<protein>
    <submittedName>
        <fullName evidence="1">DUF1456 family protein</fullName>
    </submittedName>
</protein>
<reference evidence="1 2" key="1">
    <citation type="submission" date="2024-04" db="EMBL/GenBank/DDBJ databases">
        <title>Draft genome sequence of Sessilibacter corallicola NBRC 116591.</title>
        <authorList>
            <person name="Miyakawa T."/>
            <person name="Kusuya Y."/>
            <person name="Miura T."/>
        </authorList>
    </citation>
    <scope>NUCLEOTIDE SEQUENCE [LARGE SCALE GENOMIC DNA]</scope>
    <source>
        <strain evidence="1 2">KU-00831-HH</strain>
    </source>
</reference>
<organism evidence="1 2">
    <name type="scientific">Sessilibacter corallicola</name>
    <dbReference type="NCBI Taxonomy" id="2904075"/>
    <lineage>
        <taxon>Bacteria</taxon>
        <taxon>Pseudomonadati</taxon>
        <taxon>Pseudomonadota</taxon>
        <taxon>Gammaproteobacteria</taxon>
        <taxon>Cellvibrionales</taxon>
        <taxon>Cellvibrionaceae</taxon>
        <taxon>Sessilibacter</taxon>
    </lineage>
</organism>
<keyword evidence="2" id="KW-1185">Reference proteome</keyword>
<dbReference type="EMBL" id="BAABWN010000002">
    <property type="protein sequence ID" value="GAA6166822.1"/>
    <property type="molecule type" value="Genomic_DNA"/>
</dbReference>